<protein>
    <submittedName>
        <fullName evidence="1">Uncharacterized protein</fullName>
    </submittedName>
</protein>
<reference evidence="1" key="1">
    <citation type="submission" date="2021-03" db="EMBL/GenBank/DDBJ databases">
        <title>Evolutionary priming and transition to the ectomycorrhizal habit in an iconic lineage of mushroom-forming fungi: is preadaptation a requirement?</title>
        <authorList>
            <consortium name="DOE Joint Genome Institute"/>
            <person name="Looney B.P."/>
            <person name="Miyauchi S."/>
            <person name="Morin E."/>
            <person name="Drula E."/>
            <person name="Courty P.E."/>
            <person name="Chicoki N."/>
            <person name="Fauchery L."/>
            <person name="Kohler A."/>
            <person name="Kuo A."/>
            <person name="LaButti K."/>
            <person name="Pangilinan J."/>
            <person name="Lipzen A."/>
            <person name="Riley R."/>
            <person name="Andreopoulos W."/>
            <person name="He G."/>
            <person name="Johnson J."/>
            <person name="Barry K.W."/>
            <person name="Grigoriev I.V."/>
            <person name="Nagy L."/>
            <person name="Hibbett D."/>
            <person name="Henrissat B."/>
            <person name="Matheny P.B."/>
            <person name="Labbe J."/>
            <person name="Martin A.F."/>
        </authorList>
    </citation>
    <scope>NUCLEOTIDE SEQUENCE</scope>
    <source>
        <strain evidence="1">BPL698</strain>
    </source>
</reference>
<keyword evidence="2" id="KW-1185">Reference proteome</keyword>
<evidence type="ECO:0000313" key="2">
    <source>
        <dbReference type="Proteomes" id="UP001207468"/>
    </source>
</evidence>
<gene>
    <name evidence="1" type="ORF">F5148DRAFT_1256105</name>
</gene>
<dbReference type="Proteomes" id="UP001207468">
    <property type="component" value="Unassembled WGS sequence"/>
</dbReference>
<proteinExistence type="predicted"/>
<comment type="caution">
    <text evidence="1">The sequence shown here is derived from an EMBL/GenBank/DDBJ whole genome shotgun (WGS) entry which is preliminary data.</text>
</comment>
<evidence type="ECO:0000313" key="1">
    <source>
        <dbReference type="EMBL" id="KAI9443726.1"/>
    </source>
</evidence>
<sequence length="157" mass="17767">MAVLTTVFSLSRHHYVRTLLRPHEVIQAPRLATVGTVAEKLKRQERNREDKRQRQIAASRARRDATEKRKREDQDVVDPDPDGHELELKKMKTTAQCDDEAYAPDVTMVTVAADDTTLAMPLPESAPEIQVLSRHSKEVRGHTSFLTFACLLPAVRS</sequence>
<organism evidence="1 2">
    <name type="scientific">Russula earlei</name>
    <dbReference type="NCBI Taxonomy" id="71964"/>
    <lineage>
        <taxon>Eukaryota</taxon>
        <taxon>Fungi</taxon>
        <taxon>Dikarya</taxon>
        <taxon>Basidiomycota</taxon>
        <taxon>Agaricomycotina</taxon>
        <taxon>Agaricomycetes</taxon>
        <taxon>Russulales</taxon>
        <taxon>Russulaceae</taxon>
        <taxon>Russula</taxon>
    </lineage>
</organism>
<dbReference type="EMBL" id="JAGFNK010000689">
    <property type="protein sequence ID" value="KAI9443726.1"/>
    <property type="molecule type" value="Genomic_DNA"/>
</dbReference>
<name>A0ACC0TV16_9AGAM</name>
<accession>A0ACC0TV16</accession>